<evidence type="ECO:0000256" key="2">
    <source>
        <dbReference type="ARBA" id="ARBA00022676"/>
    </source>
</evidence>
<keyword evidence="10" id="KW-1185">Reference proteome</keyword>
<evidence type="ECO:0000313" key="9">
    <source>
        <dbReference type="EMBL" id="MFC0592645.1"/>
    </source>
</evidence>
<organism evidence="9 10">
    <name type="scientific">Ottowia pentelensis</name>
    <dbReference type="NCBI Taxonomy" id="511108"/>
    <lineage>
        <taxon>Bacteria</taxon>
        <taxon>Pseudomonadati</taxon>
        <taxon>Pseudomonadota</taxon>
        <taxon>Betaproteobacteria</taxon>
        <taxon>Burkholderiales</taxon>
        <taxon>Comamonadaceae</taxon>
        <taxon>Ottowia</taxon>
    </lineage>
</organism>
<comment type="subcellular location">
    <subcellularLocation>
        <location evidence="1">Membrane</location>
        <topology evidence="1">Multi-pass membrane protein</topology>
    </subcellularLocation>
</comment>
<evidence type="ECO:0000256" key="7">
    <source>
        <dbReference type="SAM" id="Phobius"/>
    </source>
</evidence>
<feature type="domain" description="Glycosyltransferase 2-like" evidence="8">
    <location>
        <begin position="12"/>
        <end position="143"/>
    </location>
</feature>
<keyword evidence="3 9" id="KW-0808">Transferase</keyword>
<dbReference type="InterPro" id="IPR001173">
    <property type="entry name" value="Glyco_trans_2-like"/>
</dbReference>
<feature type="transmembrane region" description="Helical" evidence="7">
    <location>
        <begin position="239"/>
        <end position="261"/>
    </location>
</feature>
<protein>
    <submittedName>
        <fullName evidence="9">Glycosyltransferase family 2 protein</fullName>
        <ecNumber evidence="9">2.4.-.-</ecNumber>
    </submittedName>
</protein>
<dbReference type="GO" id="GO:0016757">
    <property type="term" value="F:glycosyltransferase activity"/>
    <property type="evidence" value="ECO:0007669"/>
    <property type="project" value="UniProtKB-KW"/>
</dbReference>
<dbReference type="PANTHER" id="PTHR48090">
    <property type="entry name" value="UNDECAPRENYL-PHOSPHATE 4-DEOXY-4-FORMAMIDO-L-ARABINOSE TRANSFERASE-RELATED"/>
    <property type="match status" value="1"/>
</dbReference>
<dbReference type="EMBL" id="JBHLTN010000016">
    <property type="protein sequence ID" value="MFC0592645.1"/>
    <property type="molecule type" value="Genomic_DNA"/>
</dbReference>
<dbReference type="CDD" id="cd04187">
    <property type="entry name" value="DPM1_like_bac"/>
    <property type="match status" value="1"/>
</dbReference>
<dbReference type="InterPro" id="IPR050256">
    <property type="entry name" value="Glycosyltransferase_2"/>
</dbReference>
<dbReference type="InterPro" id="IPR029044">
    <property type="entry name" value="Nucleotide-diphossugar_trans"/>
</dbReference>
<dbReference type="Pfam" id="PF00535">
    <property type="entry name" value="Glycos_transf_2"/>
    <property type="match status" value="1"/>
</dbReference>
<feature type="transmembrane region" description="Helical" evidence="7">
    <location>
        <begin position="273"/>
        <end position="295"/>
    </location>
</feature>
<keyword evidence="5 7" id="KW-1133">Transmembrane helix</keyword>
<keyword evidence="2 9" id="KW-0328">Glycosyltransferase</keyword>
<dbReference type="PANTHER" id="PTHR48090:SF1">
    <property type="entry name" value="PROPHAGE BACTOPRENOL GLUCOSYL TRANSFERASE HOMOLOG"/>
    <property type="match status" value="1"/>
</dbReference>
<proteinExistence type="predicted"/>
<evidence type="ECO:0000256" key="3">
    <source>
        <dbReference type="ARBA" id="ARBA00022679"/>
    </source>
</evidence>
<dbReference type="EC" id="2.4.-.-" evidence="9"/>
<dbReference type="RefSeq" id="WP_377482275.1">
    <property type="nucleotide sequence ID" value="NZ_JBHLTN010000016.1"/>
</dbReference>
<dbReference type="SUPFAM" id="SSF53448">
    <property type="entry name" value="Nucleotide-diphospho-sugar transferases"/>
    <property type="match status" value="1"/>
</dbReference>
<comment type="caution">
    <text evidence="9">The sequence shown here is derived from an EMBL/GenBank/DDBJ whole genome shotgun (WGS) entry which is preliminary data.</text>
</comment>
<sequence>MSERAARIPSISCVMPAYNEAAALPEVLTQVLAALRALSPRVEVVVVDDGSRDDTVAVLRALCQREPALRLLQLSRNFGKEAALTAGLAAARGEVVVLMDADGQHPTALLADMLRHWQAGADVVYAVRRTRTDQSAIYRRLVGAFYGLVNWHSRVRIPRDAGDFRWLDRRVVDALLALPERHRFMKGLYAWVGFPSVALDYEPLPRRAGESHFGLSGALGLGTTGLLAFTAAPLRVLALLGLTLSLAALGYGVWVVIEYFWLGNPVRGYPTLAAGMMFLSGVQLLSVGLLAEYVARIYDEVKQRPLYLVADETGQGLPAREQP</sequence>
<evidence type="ECO:0000256" key="5">
    <source>
        <dbReference type="ARBA" id="ARBA00022989"/>
    </source>
</evidence>
<evidence type="ECO:0000259" key="8">
    <source>
        <dbReference type="Pfam" id="PF00535"/>
    </source>
</evidence>
<evidence type="ECO:0000256" key="4">
    <source>
        <dbReference type="ARBA" id="ARBA00022692"/>
    </source>
</evidence>
<gene>
    <name evidence="9" type="ORF">ACFFGG_08755</name>
</gene>
<evidence type="ECO:0000256" key="1">
    <source>
        <dbReference type="ARBA" id="ARBA00004141"/>
    </source>
</evidence>
<dbReference type="Proteomes" id="UP001589834">
    <property type="component" value="Unassembled WGS sequence"/>
</dbReference>
<evidence type="ECO:0000256" key="6">
    <source>
        <dbReference type="ARBA" id="ARBA00023136"/>
    </source>
</evidence>
<dbReference type="Gene3D" id="3.90.550.10">
    <property type="entry name" value="Spore Coat Polysaccharide Biosynthesis Protein SpsA, Chain A"/>
    <property type="match status" value="1"/>
</dbReference>
<keyword evidence="6 7" id="KW-0472">Membrane</keyword>
<accession>A0ABV6PS56</accession>
<evidence type="ECO:0000313" key="10">
    <source>
        <dbReference type="Proteomes" id="UP001589834"/>
    </source>
</evidence>
<name>A0ABV6PS56_9BURK</name>
<reference evidence="9 10" key="1">
    <citation type="submission" date="2024-09" db="EMBL/GenBank/DDBJ databases">
        <authorList>
            <person name="Sun Q."/>
            <person name="Mori K."/>
        </authorList>
    </citation>
    <scope>NUCLEOTIDE SEQUENCE [LARGE SCALE GENOMIC DNA]</scope>
    <source>
        <strain evidence="9 10">NCAIM B.02336</strain>
    </source>
</reference>
<feature type="transmembrane region" description="Helical" evidence="7">
    <location>
        <begin position="213"/>
        <end position="232"/>
    </location>
</feature>
<keyword evidence="4 7" id="KW-0812">Transmembrane</keyword>